<reference evidence="1 2" key="1">
    <citation type="journal article" date="2020" name="Cell">
        <title>Large-Scale Comparative Analyses of Tick Genomes Elucidate Their Genetic Diversity and Vector Capacities.</title>
        <authorList>
            <consortium name="Tick Genome and Microbiome Consortium (TIGMIC)"/>
            <person name="Jia N."/>
            <person name="Wang J."/>
            <person name="Shi W."/>
            <person name="Du L."/>
            <person name="Sun Y."/>
            <person name="Zhan W."/>
            <person name="Jiang J.F."/>
            <person name="Wang Q."/>
            <person name="Zhang B."/>
            <person name="Ji P."/>
            <person name="Bell-Sakyi L."/>
            <person name="Cui X.M."/>
            <person name="Yuan T.T."/>
            <person name="Jiang B.G."/>
            <person name="Yang W.F."/>
            <person name="Lam T.T."/>
            <person name="Chang Q.C."/>
            <person name="Ding S.J."/>
            <person name="Wang X.J."/>
            <person name="Zhu J.G."/>
            <person name="Ruan X.D."/>
            <person name="Zhao L."/>
            <person name="Wei J.T."/>
            <person name="Ye R.Z."/>
            <person name="Que T.C."/>
            <person name="Du C.H."/>
            <person name="Zhou Y.H."/>
            <person name="Cheng J.X."/>
            <person name="Dai P.F."/>
            <person name="Guo W.B."/>
            <person name="Han X.H."/>
            <person name="Huang E.J."/>
            <person name="Li L.F."/>
            <person name="Wei W."/>
            <person name="Gao Y.C."/>
            <person name="Liu J.Z."/>
            <person name="Shao H.Z."/>
            <person name="Wang X."/>
            <person name="Wang C.C."/>
            <person name="Yang T.C."/>
            <person name="Huo Q.B."/>
            <person name="Li W."/>
            <person name="Chen H.Y."/>
            <person name="Chen S.E."/>
            <person name="Zhou L.G."/>
            <person name="Ni X.B."/>
            <person name="Tian J.H."/>
            <person name="Sheng Y."/>
            <person name="Liu T."/>
            <person name="Pan Y.S."/>
            <person name="Xia L.Y."/>
            <person name="Li J."/>
            <person name="Zhao F."/>
            <person name="Cao W.C."/>
        </authorList>
    </citation>
    <scope>NUCLEOTIDE SEQUENCE [LARGE SCALE GENOMIC DNA]</scope>
    <source>
        <strain evidence="1">Iper-2018</strain>
    </source>
</reference>
<proteinExistence type="predicted"/>
<name>A0AC60QLZ2_IXOPE</name>
<dbReference type="EMBL" id="JABSTQ010007978">
    <property type="protein sequence ID" value="KAG0435034.1"/>
    <property type="molecule type" value="Genomic_DNA"/>
</dbReference>
<gene>
    <name evidence="1" type="ORF">HPB47_018717</name>
</gene>
<comment type="caution">
    <text evidence="1">The sequence shown here is derived from an EMBL/GenBank/DDBJ whole genome shotgun (WGS) entry which is preliminary data.</text>
</comment>
<keyword evidence="2" id="KW-1185">Reference proteome</keyword>
<evidence type="ECO:0000313" key="2">
    <source>
        <dbReference type="Proteomes" id="UP000805193"/>
    </source>
</evidence>
<protein>
    <submittedName>
        <fullName evidence="1">Uncharacterized protein</fullName>
    </submittedName>
</protein>
<accession>A0AC60QLZ2</accession>
<organism evidence="1 2">
    <name type="scientific">Ixodes persulcatus</name>
    <name type="common">Taiga tick</name>
    <dbReference type="NCBI Taxonomy" id="34615"/>
    <lineage>
        <taxon>Eukaryota</taxon>
        <taxon>Metazoa</taxon>
        <taxon>Ecdysozoa</taxon>
        <taxon>Arthropoda</taxon>
        <taxon>Chelicerata</taxon>
        <taxon>Arachnida</taxon>
        <taxon>Acari</taxon>
        <taxon>Parasitiformes</taxon>
        <taxon>Ixodida</taxon>
        <taxon>Ixodoidea</taxon>
        <taxon>Ixodidae</taxon>
        <taxon>Ixodinae</taxon>
        <taxon>Ixodes</taxon>
    </lineage>
</organism>
<dbReference type="Proteomes" id="UP000805193">
    <property type="component" value="Unassembled WGS sequence"/>
</dbReference>
<sequence length="140" mass="15053">MRVHSGPFVVVFRGGQVEASCLSQGEEAVLKIWAIPENVSEANCGRPGRAVGASRAGKSGGQDCWGDCGIRSDPSADRTPAPGSVARPQFRRYDETKLRKPIDDFPPLSPDPKFKRVVTDWQKFPDATDPFAARGALVGA</sequence>
<evidence type="ECO:0000313" key="1">
    <source>
        <dbReference type="EMBL" id="KAG0435034.1"/>
    </source>
</evidence>